<reference evidence="2" key="1">
    <citation type="submission" date="2022-04" db="EMBL/GenBank/DDBJ databases">
        <title>A functionally conserved STORR gene fusion in Papaver species that diverged 16.8 million years ago.</title>
        <authorList>
            <person name="Catania T."/>
        </authorList>
    </citation>
    <scope>NUCLEOTIDE SEQUENCE</scope>
    <source>
        <strain evidence="2">S-188037</strain>
    </source>
</reference>
<dbReference type="SUPFAM" id="SSF54637">
    <property type="entry name" value="Thioesterase/thiol ester dehydrase-isomerase"/>
    <property type="match status" value="1"/>
</dbReference>
<proteinExistence type="predicted"/>
<sequence>MENNDDAITTRIQSAKNWLESLAKGQESSEIETKPLQNLYSIRVRRNLIHCNFIVPQSLSDGDGRWHVGAISTLIDVIGATVAYTSFGKHYVSVDFNISYFSTASFKYVREETEVEDKVLGHKGNLSSVMVVIKKKDNGDLVASLGKQWMAEFSNHPKSKI</sequence>
<evidence type="ECO:0008006" key="4">
    <source>
        <dbReference type="Google" id="ProtNLM"/>
    </source>
</evidence>
<protein>
    <recommendedName>
        <fullName evidence="4">Thioesterase domain-containing protein</fullName>
    </recommendedName>
</protein>
<keyword evidence="3" id="KW-1185">Reference proteome</keyword>
<dbReference type="InterPro" id="IPR029069">
    <property type="entry name" value="HotDog_dom_sf"/>
</dbReference>
<keyword evidence="1" id="KW-0378">Hydrolase</keyword>
<dbReference type="AlphaFoldDB" id="A0AAD4XK21"/>
<dbReference type="EMBL" id="JAJJMB010008742">
    <property type="protein sequence ID" value="KAI3921235.1"/>
    <property type="molecule type" value="Genomic_DNA"/>
</dbReference>
<organism evidence="2 3">
    <name type="scientific">Papaver atlanticum</name>
    <dbReference type="NCBI Taxonomy" id="357466"/>
    <lineage>
        <taxon>Eukaryota</taxon>
        <taxon>Viridiplantae</taxon>
        <taxon>Streptophyta</taxon>
        <taxon>Embryophyta</taxon>
        <taxon>Tracheophyta</taxon>
        <taxon>Spermatophyta</taxon>
        <taxon>Magnoliopsida</taxon>
        <taxon>Ranunculales</taxon>
        <taxon>Papaveraceae</taxon>
        <taxon>Papaveroideae</taxon>
        <taxon>Papaver</taxon>
    </lineage>
</organism>
<dbReference type="PANTHER" id="PTHR21660">
    <property type="entry name" value="THIOESTERASE SUPERFAMILY MEMBER-RELATED"/>
    <property type="match status" value="1"/>
</dbReference>
<dbReference type="InterPro" id="IPR039298">
    <property type="entry name" value="ACOT13"/>
</dbReference>
<dbReference type="Gene3D" id="3.10.129.10">
    <property type="entry name" value="Hotdog Thioesterase"/>
    <property type="match status" value="1"/>
</dbReference>
<evidence type="ECO:0000313" key="2">
    <source>
        <dbReference type="EMBL" id="KAI3921235.1"/>
    </source>
</evidence>
<evidence type="ECO:0000256" key="1">
    <source>
        <dbReference type="ARBA" id="ARBA00022801"/>
    </source>
</evidence>
<comment type="caution">
    <text evidence="2">The sequence shown here is derived from an EMBL/GenBank/DDBJ whole genome shotgun (WGS) entry which is preliminary data.</text>
</comment>
<dbReference type="Proteomes" id="UP001202328">
    <property type="component" value="Unassembled WGS sequence"/>
</dbReference>
<evidence type="ECO:0000313" key="3">
    <source>
        <dbReference type="Proteomes" id="UP001202328"/>
    </source>
</evidence>
<accession>A0AAD4XK21</accession>
<dbReference type="PANTHER" id="PTHR21660:SF1">
    <property type="entry name" value="ACYL-COENZYME A THIOESTERASE 13"/>
    <property type="match status" value="1"/>
</dbReference>
<name>A0AAD4XK21_9MAGN</name>
<dbReference type="GO" id="GO:0047617">
    <property type="term" value="F:fatty acyl-CoA hydrolase activity"/>
    <property type="evidence" value="ECO:0007669"/>
    <property type="project" value="InterPro"/>
</dbReference>
<gene>
    <name evidence="2" type="ORF">MKW98_029977</name>
</gene>